<dbReference type="InterPro" id="IPR010093">
    <property type="entry name" value="SinI_DNA-bd"/>
</dbReference>
<evidence type="ECO:0000313" key="3">
    <source>
        <dbReference type="Proteomes" id="UP000261222"/>
    </source>
</evidence>
<evidence type="ECO:0000259" key="1">
    <source>
        <dbReference type="Pfam" id="PF12728"/>
    </source>
</evidence>
<dbReference type="RefSeq" id="WP_117739556.1">
    <property type="nucleotide sequence ID" value="NZ_QSUB01000007.1"/>
</dbReference>
<accession>A0A3E5A3J9</accession>
<dbReference type="Proteomes" id="UP000261222">
    <property type="component" value="Unassembled WGS sequence"/>
</dbReference>
<keyword evidence="2" id="KW-0238">DNA-binding</keyword>
<dbReference type="AlphaFoldDB" id="A0A3E5A3J9"/>
<sequence>MAVIQRVGSPAKPRKWMSVHEMGDMLGLKKTDRYWLVHKNYFRTETLLGKMRVEIASFEKWYANQDWYHKVNGEAPGKELRLRFYSPKEIQEMLGTDNATVYEILKKNNIETVTVNERLRVPTDAFWDWYHSQSRYRTQEDRKKDAAAEAASLSMPEMARLLDVPRSTVYGILSSKKYAPLLDVIVIAGRRRVTKESFERFLQAQDTYELFNFEYEELELEEKREYENYKRRCLAEADHSQEKKCLEYLTVPEAAELAGVEPATIAYWYTTGKISVRKTGKIIRIPREAFEQWLLKRKEKGVV</sequence>
<dbReference type="EMBL" id="QSUB01000007">
    <property type="protein sequence ID" value="RGN02920.1"/>
    <property type="molecule type" value="Genomic_DNA"/>
</dbReference>
<name>A0A3E5A3J9_9FIRM</name>
<dbReference type="InterPro" id="IPR041657">
    <property type="entry name" value="HTH_17"/>
</dbReference>
<dbReference type="GO" id="GO:0003677">
    <property type="term" value="F:DNA binding"/>
    <property type="evidence" value="ECO:0007669"/>
    <property type="project" value="UniProtKB-KW"/>
</dbReference>
<reference evidence="2 3" key="1">
    <citation type="submission" date="2018-08" db="EMBL/GenBank/DDBJ databases">
        <title>A genome reference for cultivated species of the human gut microbiota.</title>
        <authorList>
            <person name="Zou Y."/>
            <person name="Xue W."/>
            <person name="Luo G."/>
        </authorList>
    </citation>
    <scope>NUCLEOTIDE SEQUENCE [LARGE SCALE GENOMIC DNA]</scope>
    <source>
        <strain evidence="2 3">OM06-11AA</strain>
    </source>
</reference>
<dbReference type="SUPFAM" id="SSF46955">
    <property type="entry name" value="Putative DNA-binding domain"/>
    <property type="match status" value="1"/>
</dbReference>
<dbReference type="Pfam" id="PF12728">
    <property type="entry name" value="HTH_17"/>
    <property type="match status" value="1"/>
</dbReference>
<feature type="domain" description="Helix-turn-helix" evidence="1">
    <location>
        <begin position="248"/>
        <end position="297"/>
    </location>
</feature>
<evidence type="ECO:0000313" key="2">
    <source>
        <dbReference type="EMBL" id="RGN02920.1"/>
    </source>
</evidence>
<comment type="caution">
    <text evidence="2">The sequence shown here is derived from an EMBL/GenBank/DDBJ whole genome shotgun (WGS) entry which is preliminary data.</text>
</comment>
<organism evidence="2 3">
    <name type="scientific">Blautia obeum</name>
    <dbReference type="NCBI Taxonomy" id="40520"/>
    <lineage>
        <taxon>Bacteria</taxon>
        <taxon>Bacillati</taxon>
        <taxon>Bacillota</taxon>
        <taxon>Clostridia</taxon>
        <taxon>Lachnospirales</taxon>
        <taxon>Lachnospiraceae</taxon>
        <taxon>Blautia</taxon>
    </lineage>
</organism>
<proteinExistence type="predicted"/>
<gene>
    <name evidence="2" type="ORF">DXB81_14810</name>
</gene>
<protein>
    <submittedName>
        <fullName evidence="2">DNA-binding protein</fullName>
    </submittedName>
</protein>
<dbReference type="NCBIfam" id="TIGR01764">
    <property type="entry name" value="excise"/>
    <property type="match status" value="1"/>
</dbReference>
<dbReference type="InterPro" id="IPR009061">
    <property type="entry name" value="DNA-bd_dom_put_sf"/>
</dbReference>